<evidence type="ECO:0000259" key="3">
    <source>
        <dbReference type="PROSITE" id="PS50011"/>
    </source>
</evidence>
<evidence type="ECO:0000256" key="2">
    <source>
        <dbReference type="ARBA" id="ARBA00022840"/>
    </source>
</evidence>
<name>A0A2Z6QXY4_9GLOM</name>
<keyword evidence="2" id="KW-0067">ATP-binding</keyword>
<feature type="domain" description="Protein kinase" evidence="3">
    <location>
        <begin position="96"/>
        <end position="368"/>
    </location>
</feature>
<dbReference type="InterPro" id="IPR051681">
    <property type="entry name" value="Ser/Thr_Kinases-Pseudokinases"/>
</dbReference>
<gene>
    <name evidence="4" type="ORF">RclHR1_01170020</name>
</gene>
<organism evidence="4 5">
    <name type="scientific">Rhizophagus clarus</name>
    <dbReference type="NCBI Taxonomy" id="94130"/>
    <lineage>
        <taxon>Eukaryota</taxon>
        <taxon>Fungi</taxon>
        <taxon>Fungi incertae sedis</taxon>
        <taxon>Mucoromycota</taxon>
        <taxon>Glomeromycotina</taxon>
        <taxon>Glomeromycetes</taxon>
        <taxon>Glomerales</taxon>
        <taxon>Glomeraceae</taxon>
        <taxon>Rhizophagus</taxon>
    </lineage>
</organism>
<dbReference type="AlphaFoldDB" id="A0A2Z6QXY4"/>
<protein>
    <recommendedName>
        <fullName evidence="3">Protein kinase domain-containing protein</fullName>
    </recommendedName>
</protein>
<dbReference type="InterPro" id="IPR000719">
    <property type="entry name" value="Prot_kinase_dom"/>
</dbReference>
<dbReference type="InterPro" id="IPR001245">
    <property type="entry name" value="Ser-Thr/Tyr_kinase_cat_dom"/>
</dbReference>
<evidence type="ECO:0000313" key="5">
    <source>
        <dbReference type="Proteomes" id="UP000247702"/>
    </source>
</evidence>
<accession>A0A2Z6QXY4</accession>
<dbReference type="Pfam" id="PF07714">
    <property type="entry name" value="PK_Tyr_Ser-Thr"/>
    <property type="match status" value="1"/>
</dbReference>
<evidence type="ECO:0000313" key="4">
    <source>
        <dbReference type="EMBL" id="GBB85136.1"/>
    </source>
</evidence>
<dbReference type="PANTHER" id="PTHR44329:SF298">
    <property type="entry name" value="MIXED LINEAGE KINASE DOMAIN-LIKE PROTEIN"/>
    <property type="match status" value="1"/>
</dbReference>
<comment type="caution">
    <text evidence="4">The sequence shown here is derived from an EMBL/GenBank/DDBJ whole genome shotgun (WGS) entry which is preliminary data.</text>
</comment>
<dbReference type="PROSITE" id="PS50011">
    <property type="entry name" value="PROTEIN_KINASE_DOM"/>
    <property type="match status" value="1"/>
</dbReference>
<dbReference type="InterPro" id="IPR011009">
    <property type="entry name" value="Kinase-like_dom_sf"/>
</dbReference>
<proteinExistence type="predicted"/>
<dbReference type="GO" id="GO:0005524">
    <property type="term" value="F:ATP binding"/>
    <property type="evidence" value="ECO:0007669"/>
    <property type="project" value="UniProtKB-KW"/>
</dbReference>
<dbReference type="Proteomes" id="UP000247702">
    <property type="component" value="Unassembled WGS sequence"/>
</dbReference>
<sequence length="491" mass="56970">MNLLQKKKKSSAIKRIEKNYNRCKIRNNKGTKRICENCQDECLATLFCELCVRNYLKSNFLNWTSGNNDIDNLIQQCQMETLVPCRIIEWIPYNKLQNIKYLTKGGCSEIYEAYWIDGRYYEWDSKEKQLNRNNRQYVVLKKLKNIESANRSWFEEGKSHLSISNKYGGIAQCFGLTKDPSDENFMLVMSYMNANLREYLQQNYNKLTWKERIQIINDITLALSQIYKGGAIHRDLHSGNVLFQQKIQTFRISDLGFCGPPDKPLNSIYGNLPYIAPEVISGKETTFASDIYSIGILMWEISSGQPPFLCKHNYDLAIKIINGMRPKIIPGTPLKYKELMEQCWDADPTKRPNAITLIKELSNIYSYYLNNNEQQQIISDNFQMNSNFNVNSSSINSFSDEVFSSKVYTFQNMPEPRNATKEEQAYHSIQLDFDLRDGLITGTLTANLKGIILMVDDEKESYVNSKKIKLNNNKGDDENLNLERDELKISF</sequence>
<evidence type="ECO:0000256" key="1">
    <source>
        <dbReference type="ARBA" id="ARBA00022741"/>
    </source>
</evidence>
<dbReference type="EMBL" id="BEXD01000191">
    <property type="protein sequence ID" value="GBB85136.1"/>
    <property type="molecule type" value="Genomic_DNA"/>
</dbReference>
<dbReference type="Gene3D" id="1.10.510.10">
    <property type="entry name" value="Transferase(Phosphotransferase) domain 1"/>
    <property type="match status" value="1"/>
</dbReference>
<dbReference type="SUPFAM" id="SSF56112">
    <property type="entry name" value="Protein kinase-like (PK-like)"/>
    <property type="match status" value="1"/>
</dbReference>
<keyword evidence="1" id="KW-0547">Nucleotide-binding</keyword>
<reference evidence="4 5" key="1">
    <citation type="submission" date="2017-11" db="EMBL/GenBank/DDBJ databases">
        <title>The genome of Rhizophagus clarus HR1 reveals common genetic basis of auxotrophy among arbuscular mycorrhizal fungi.</title>
        <authorList>
            <person name="Kobayashi Y."/>
        </authorList>
    </citation>
    <scope>NUCLEOTIDE SEQUENCE [LARGE SCALE GENOMIC DNA]</scope>
    <source>
        <strain evidence="4 5">HR1</strain>
    </source>
</reference>
<keyword evidence="5" id="KW-1185">Reference proteome</keyword>
<dbReference type="PANTHER" id="PTHR44329">
    <property type="entry name" value="SERINE/THREONINE-PROTEIN KINASE TNNI3K-RELATED"/>
    <property type="match status" value="1"/>
</dbReference>
<dbReference type="GO" id="GO:0004674">
    <property type="term" value="F:protein serine/threonine kinase activity"/>
    <property type="evidence" value="ECO:0007669"/>
    <property type="project" value="TreeGrafter"/>
</dbReference>